<reference evidence="13" key="1">
    <citation type="submission" date="2023-08" db="EMBL/GenBank/DDBJ databases">
        <title>Black Yeasts Isolated from many extreme environments.</title>
        <authorList>
            <person name="Coleine C."/>
            <person name="Stajich J.E."/>
            <person name="Selbmann L."/>
        </authorList>
    </citation>
    <scope>NUCLEOTIDE SEQUENCE</scope>
    <source>
        <strain evidence="13">CCFEE 5401</strain>
    </source>
</reference>
<comment type="similarity">
    <text evidence="1 9">Belongs to the SPC25 family.</text>
</comment>
<gene>
    <name evidence="13" type="ORF">LTR62_001985</name>
</gene>
<comment type="caution">
    <text evidence="13">The sequence shown here is derived from an EMBL/GenBank/DDBJ whole genome shotgun (WGS) entry which is preliminary data.</text>
</comment>
<dbReference type="GO" id="GO:0031262">
    <property type="term" value="C:Ndc80 complex"/>
    <property type="evidence" value="ECO:0007669"/>
    <property type="project" value="InterPro"/>
</dbReference>
<comment type="subunit">
    <text evidence="9">Component of the NDC80 complex.</text>
</comment>
<comment type="function">
    <text evidence="9">Acts as a component of the essential kinetochore-associated NDC80 complex, which is required for chromosome segregation and spindle checkpoint activity.</text>
</comment>
<protein>
    <recommendedName>
        <fullName evidence="9">Kinetochore protein SPC25</fullName>
    </recommendedName>
</protein>
<dbReference type="FunFam" id="3.30.457.50:FF:000001">
    <property type="entry name" value="Probable kinetochore protein spc25"/>
    <property type="match status" value="1"/>
</dbReference>
<organism evidence="13 14">
    <name type="scientific">Meristemomyces frigidus</name>
    <dbReference type="NCBI Taxonomy" id="1508187"/>
    <lineage>
        <taxon>Eukaryota</taxon>
        <taxon>Fungi</taxon>
        <taxon>Dikarya</taxon>
        <taxon>Ascomycota</taxon>
        <taxon>Pezizomycotina</taxon>
        <taxon>Dothideomycetes</taxon>
        <taxon>Dothideomycetidae</taxon>
        <taxon>Mycosphaerellales</taxon>
        <taxon>Teratosphaeriaceae</taxon>
        <taxon>Meristemomyces</taxon>
    </lineage>
</organism>
<dbReference type="AlphaFoldDB" id="A0AAN7YLE6"/>
<evidence type="ECO:0000256" key="1">
    <source>
        <dbReference type="ARBA" id="ARBA00006379"/>
    </source>
</evidence>
<dbReference type="EMBL" id="JAVRRL010000015">
    <property type="protein sequence ID" value="KAK5114828.1"/>
    <property type="molecule type" value="Genomic_DNA"/>
</dbReference>
<keyword evidence="2 9" id="KW-0158">Chromosome</keyword>
<dbReference type="GO" id="GO:0051301">
    <property type="term" value="P:cell division"/>
    <property type="evidence" value="ECO:0007669"/>
    <property type="project" value="UniProtKB-UniRule"/>
</dbReference>
<dbReference type="InterPro" id="IPR013255">
    <property type="entry name" value="Spc25_C"/>
</dbReference>
<proteinExistence type="inferred from homology"/>
<keyword evidence="4 9" id="KW-0498">Mitosis</keyword>
<evidence type="ECO:0000313" key="13">
    <source>
        <dbReference type="EMBL" id="KAK5114828.1"/>
    </source>
</evidence>
<feature type="domain" description="Chromosome segregation protein Spc25 C-terminal" evidence="12">
    <location>
        <begin position="187"/>
        <end position="257"/>
    </location>
</feature>
<dbReference type="GO" id="GO:0005634">
    <property type="term" value="C:nucleus"/>
    <property type="evidence" value="ECO:0007669"/>
    <property type="project" value="UniProtKB-SubCell"/>
</dbReference>
<evidence type="ECO:0000256" key="4">
    <source>
        <dbReference type="ARBA" id="ARBA00022776"/>
    </source>
</evidence>
<dbReference type="PANTHER" id="PTHR14281:SF0">
    <property type="entry name" value="KINETOCHORE PROTEIN SPC25"/>
    <property type="match status" value="1"/>
</dbReference>
<keyword evidence="8 9" id="KW-0137">Centromere</keyword>
<evidence type="ECO:0000256" key="7">
    <source>
        <dbReference type="ARBA" id="ARBA00023306"/>
    </source>
</evidence>
<comment type="subcellular location">
    <subcellularLocation>
        <location evidence="9">Nucleus</location>
    </subcellularLocation>
    <subcellularLocation>
        <location evidence="9">Chromosome</location>
        <location evidence="9">Centromere</location>
        <location evidence="9">Kinetochore</location>
    </subcellularLocation>
</comment>
<keyword evidence="6 10" id="KW-0175">Coiled coil</keyword>
<dbReference type="Gene3D" id="3.30.457.50">
    <property type="entry name" value="Chromosome segregation protein Spc25"/>
    <property type="match status" value="1"/>
</dbReference>
<keyword evidence="3 9" id="KW-0132">Cell division</keyword>
<dbReference type="Pfam" id="PF08234">
    <property type="entry name" value="Spindle_Spc25"/>
    <property type="match status" value="1"/>
</dbReference>
<evidence type="ECO:0000256" key="3">
    <source>
        <dbReference type="ARBA" id="ARBA00022618"/>
    </source>
</evidence>
<keyword evidence="7 9" id="KW-0131">Cell cycle</keyword>
<sequence length="262" mass="30106">MTSILMTPSRFSSSLRDSQAQYGANAPNMADTLPSVDFGFNDLRERMKQFTERFDEFIERGQRRVLEERNVFRMSVAEMEETQRHKEQQIAGLECRSTQHADNLAKEVAETEEMHASISALTAQKEEHIARRSALQAELASVQTAIKQRREAQAIYQRSLDAEARHNIPELRFWEHCLGLRIEGTGVEDCLRFVFVCVDEKDAERECWFELVMGGREYEVGGTNPKLDRDAVDEVQEKLGETRELGQFLKAMRALFVQGIRA</sequence>
<evidence type="ECO:0000259" key="12">
    <source>
        <dbReference type="Pfam" id="PF08234"/>
    </source>
</evidence>
<evidence type="ECO:0000256" key="8">
    <source>
        <dbReference type="ARBA" id="ARBA00023328"/>
    </source>
</evidence>
<dbReference type="Proteomes" id="UP001310890">
    <property type="component" value="Unassembled WGS sequence"/>
</dbReference>
<evidence type="ECO:0000256" key="6">
    <source>
        <dbReference type="ARBA" id="ARBA00023054"/>
    </source>
</evidence>
<evidence type="ECO:0000313" key="14">
    <source>
        <dbReference type="Proteomes" id="UP001310890"/>
    </source>
</evidence>
<accession>A0AAN7YLE6</accession>
<evidence type="ECO:0000256" key="11">
    <source>
        <dbReference type="SAM" id="MobiDB-lite"/>
    </source>
</evidence>
<name>A0AAN7YLE6_9PEZI</name>
<evidence type="ECO:0000256" key="9">
    <source>
        <dbReference type="RuleBase" id="RU367150"/>
    </source>
</evidence>
<dbReference type="CDD" id="cd23784">
    <property type="entry name" value="RWD_Spc25"/>
    <property type="match status" value="1"/>
</dbReference>
<keyword evidence="9" id="KW-0539">Nucleus</keyword>
<feature type="coiled-coil region" evidence="10">
    <location>
        <begin position="40"/>
        <end position="138"/>
    </location>
</feature>
<dbReference type="PANTHER" id="PTHR14281">
    <property type="entry name" value="KINETOCHORE PROTEIN SPC25-RELATED"/>
    <property type="match status" value="1"/>
</dbReference>
<keyword evidence="5 9" id="KW-0995">Kinetochore</keyword>
<evidence type="ECO:0000256" key="10">
    <source>
        <dbReference type="SAM" id="Coils"/>
    </source>
</evidence>
<dbReference type="InterPro" id="IPR045143">
    <property type="entry name" value="Spc25"/>
</dbReference>
<evidence type="ECO:0000256" key="2">
    <source>
        <dbReference type="ARBA" id="ARBA00022454"/>
    </source>
</evidence>
<evidence type="ECO:0000256" key="5">
    <source>
        <dbReference type="ARBA" id="ARBA00022838"/>
    </source>
</evidence>
<dbReference type="GO" id="GO:0007059">
    <property type="term" value="P:chromosome segregation"/>
    <property type="evidence" value="ECO:0007669"/>
    <property type="project" value="InterPro"/>
</dbReference>
<feature type="region of interest" description="Disordered" evidence="11">
    <location>
        <begin position="1"/>
        <end position="20"/>
    </location>
</feature>